<dbReference type="AlphaFoldDB" id="K9FJ59"/>
<evidence type="ECO:0000313" key="2">
    <source>
        <dbReference type="EMBL" id="EKV08262.1"/>
    </source>
</evidence>
<feature type="region of interest" description="Disordered" evidence="1">
    <location>
        <begin position="1"/>
        <end position="55"/>
    </location>
</feature>
<dbReference type="Proteomes" id="UP000009886">
    <property type="component" value="Unassembled WGS sequence"/>
</dbReference>
<dbReference type="KEGG" id="pdp:PDIP_69480"/>
<gene>
    <name evidence="2" type="ORF">PDIP_69480</name>
</gene>
<proteinExistence type="predicted"/>
<dbReference type="VEuPathDB" id="FungiDB:PDIP_69480"/>
<sequence length="79" mass="9491">MTRPLLQQEIHHPQKYRRTTAETHPLYHGPTSTVYDDTSPKHSEQNRPGQWNEEGTRHFLFSQTARQSKSDLRQHQRWL</sequence>
<protein>
    <submittedName>
        <fullName evidence="2">Uncharacterized protein</fullName>
    </submittedName>
</protein>
<accession>K9FJ59</accession>
<dbReference type="EMBL" id="AKCU01000442">
    <property type="protein sequence ID" value="EKV08262.1"/>
    <property type="molecule type" value="Genomic_DNA"/>
</dbReference>
<organism evidence="2 3">
    <name type="scientific">Penicillium digitatum (strain Pd1 / CECT 20795)</name>
    <name type="common">Green mold</name>
    <dbReference type="NCBI Taxonomy" id="1170230"/>
    <lineage>
        <taxon>Eukaryota</taxon>
        <taxon>Fungi</taxon>
        <taxon>Dikarya</taxon>
        <taxon>Ascomycota</taxon>
        <taxon>Pezizomycotina</taxon>
        <taxon>Eurotiomycetes</taxon>
        <taxon>Eurotiomycetidae</taxon>
        <taxon>Eurotiales</taxon>
        <taxon>Aspergillaceae</taxon>
        <taxon>Penicillium</taxon>
    </lineage>
</organism>
<name>K9FJ59_PEND1</name>
<evidence type="ECO:0000313" key="3">
    <source>
        <dbReference type="Proteomes" id="UP000009886"/>
    </source>
</evidence>
<dbReference type="OrthoDB" id="2154091at2759"/>
<evidence type="ECO:0000256" key="1">
    <source>
        <dbReference type="SAM" id="MobiDB-lite"/>
    </source>
</evidence>
<dbReference type="HOGENOM" id="CLU_2606746_0_0_1"/>
<comment type="caution">
    <text evidence="2">The sequence shown here is derived from an EMBL/GenBank/DDBJ whole genome shotgun (WGS) entry which is preliminary data.</text>
</comment>
<reference evidence="3" key="1">
    <citation type="journal article" date="2012" name="BMC Genomics">
        <title>Genome sequence of the necrotrophic fungus Penicillium digitatum, the main postharvest pathogen of citrus.</title>
        <authorList>
            <person name="Marcet-Houben M."/>
            <person name="Ballester A.-R."/>
            <person name="de la Fuente B."/>
            <person name="Harries E."/>
            <person name="Marcos J.F."/>
            <person name="Gonzalez-Candelas L."/>
            <person name="Gabaldon T."/>
        </authorList>
    </citation>
    <scope>NUCLEOTIDE SEQUENCE [LARGE SCALE GENOMIC DNA]</scope>
    <source>
        <strain evidence="3">Pd1 / CECT 20795</strain>
    </source>
</reference>